<sequence>MTRTNREMVQNFLDILGGDLRGGLEDSAILDSQGFVFLVWKYTTFLASNAKGQNNNLSKHCHVEQRIKLRKRLYGRM</sequence>
<evidence type="ECO:0000313" key="2">
    <source>
        <dbReference type="Proteomes" id="UP000244005"/>
    </source>
</evidence>
<reference evidence="2" key="1">
    <citation type="journal article" date="2017" name="Cell">
        <title>Insights into land plant evolution garnered from the Marchantia polymorpha genome.</title>
        <authorList>
            <person name="Bowman J.L."/>
            <person name="Kohchi T."/>
            <person name="Yamato K.T."/>
            <person name="Jenkins J."/>
            <person name="Shu S."/>
            <person name="Ishizaki K."/>
            <person name="Yamaoka S."/>
            <person name="Nishihama R."/>
            <person name="Nakamura Y."/>
            <person name="Berger F."/>
            <person name="Adam C."/>
            <person name="Aki S.S."/>
            <person name="Althoff F."/>
            <person name="Araki T."/>
            <person name="Arteaga-Vazquez M.A."/>
            <person name="Balasubrmanian S."/>
            <person name="Barry K."/>
            <person name="Bauer D."/>
            <person name="Boehm C.R."/>
            <person name="Briginshaw L."/>
            <person name="Caballero-Perez J."/>
            <person name="Catarino B."/>
            <person name="Chen F."/>
            <person name="Chiyoda S."/>
            <person name="Chovatia M."/>
            <person name="Davies K.M."/>
            <person name="Delmans M."/>
            <person name="Demura T."/>
            <person name="Dierschke T."/>
            <person name="Dolan L."/>
            <person name="Dorantes-Acosta A.E."/>
            <person name="Eklund D.M."/>
            <person name="Florent S.N."/>
            <person name="Flores-Sandoval E."/>
            <person name="Fujiyama A."/>
            <person name="Fukuzawa H."/>
            <person name="Galik B."/>
            <person name="Grimanelli D."/>
            <person name="Grimwood J."/>
            <person name="Grossniklaus U."/>
            <person name="Hamada T."/>
            <person name="Haseloff J."/>
            <person name="Hetherington A.J."/>
            <person name="Higo A."/>
            <person name="Hirakawa Y."/>
            <person name="Hundley H.N."/>
            <person name="Ikeda Y."/>
            <person name="Inoue K."/>
            <person name="Inoue S.I."/>
            <person name="Ishida S."/>
            <person name="Jia Q."/>
            <person name="Kakita M."/>
            <person name="Kanazawa T."/>
            <person name="Kawai Y."/>
            <person name="Kawashima T."/>
            <person name="Kennedy M."/>
            <person name="Kinose K."/>
            <person name="Kinoshita T."/>
            <person name="Kohara Y."/>
            <person name="Koide E."/>
            <person name="Komatsu K."/>
            <person name="Kopischke S."/>
            <person name="Kubo M."/>
            <person name="Kyozuka J."/>
            <person name="Lagercrantz U."/>
            <person name="Lin S.S."/>
            <person name="Lindquist E."/>
            <person name="Lipzen A.M."/>
            <person name="Lu C.W."/>
            <person name="De Luna E."/>
            <person name="Martienssen R.A."/>
            <person name="Minamino N."/>
            <person name="Mizutani M."/>
            <person name="Mizutani M."/>
            <person name="Mochizuki N."/>
            <person name="Monte I."/>
            <person name="Mosher R."/>
            <person name="Nagasaki H."/>
            <person name="Nakagami H."/>
            <person name="Naramoto S."/>
            <person name="Nishitani K."/>
            <person name="Ohtani M."/>
            <person name="Okamoto T."/>
            <person name="Okumura M."/>
            <person name="Phillips J."/>
            <person name="Pollak B."/>
            <person name="Reinders A."/>
            <person name="Rovekamp M."/>
            <person name="Sano R."/>
            <person name="Sawa S."/>
            <person name="Schmid M.W."/>
            <person name="Shirakawa M."/>
            <person name="Solano R."/>
            <person name="Spunde A."/>
            <person name="Suetsugu N."/>
            <person name="Sugano S."/>
            <person name="Sugiyama A."/>
            <person name="Sun R."/>
            <person name="Suzuki Y."/>
            <person name="Takenaka M."/>
            <person name="Takezawa D."/>
            <person name="Tomogane H."/>
            <person name="Tsuzuki M."/>
            <person name="Ueda T."/>
            <person name="Umeda M."/>
            <person name="Ward J.M."/>
            <person name="Watanabe Y."/>
            <person name="Yazaki K."/>
            <person name="Yokoyama R."/>
            <person name="Yoshitake Y."/>
            <person name="Yotsui I."/>
            <person name="Zachgo S."/>
            <person name="Schmutz J."/>
        </authorList>
    </citation>
    <scope>NUCLEOTIDE SEQUENCE [LARGE SCALE GENOMIC DNA]</scope>
    <source>
        <strain evidence="2">Tak-1</strain>
    </source>
</reference>
<organism evidence="1 2">
    <name type="scientific">Marchantia polymorpha</name>
    <name type="common">Common liverwort</name>
    <name type="synonym">Marchantia aquatica</name>
    <dbReference type="NCBI Taxonomy" id="3197"/>
    <lineage>
        <taxon>Eukaryota</taxon>
        <taxon>Viridiplantae</taxon>
        <taxon>Streptophyta</taxon>
        <taxon>Embryophyta</taxon>
        <taxon>Marchantiophyta</taxon>
        <taxon>Marchantiopsida</taxon>
        <taxon>Marchantiidae</taxon>
        <taxon>Marchantiales</taxon>
        <taxon>Marchantiaceae</taxon>
        <taxon>Marchantia</taxon>
    </lineage>
</organism>
<name>A0A2R6WA67_MARPO</name>
<dbReference type="AlphaFoldDB" id="A0A2R6WA67"/>
<protein>
    <submittedName>
        <fullName evidence="1">Uncharacterized protein</fullName>
    </submittedName>
</protein>
<evidence type="ECO:0000313" key="1">
    <source>
        <dbReference type="EMBL" id="PTQ30750.1"/>
    </source>
</evidence>
<gene>
    <name evidence="1" type="ORF">MARPO_0120s0026</name>
</gene>
<dbReference type="EMBL" id="KZ772792">
    <property type="protein sequence ID" value="PTQ30750.1"/>
    <property type="molecule type" value="Genomic_DNA"/>
</dbReference>
<proteinExistence type="predicted"/>
<keyword evidence="2" id="KW-1185">Reference proteome</keyword>
<dbReference type="Proteomes" id="UP000244005">
    <property type="component" value="Unassembled WGS sequence"/>
</dbReference>
<accession>A0A2R6WA67</accession>